<proteinExistence type="predicted"/>
<comment type="caution">
    <text evidence="2">The sequence shown here is derived from an EMBL/GenBank/DDBJ whole genome shotgun (WGS) entry which is preliminary data.</text>
</comment>
<accession>A0A328ATT4</accession>
<gene>
    <name evidence="2" type="ORF">DJ018_08945</name>
</gene>
<feature type="region of interest" description="Disordered" evidence="1">
    <location>
        <begin position="1"/>
        <end position="20"/>
    </location>
</feature>
<dbReference type="Proteomes" id="UP000249725">
    <property type="component" value="Unassembled WGS sequence"/>
</dbReference>
<sequence length="89" mass="10065">MTDPSPHPAHLDERDPAKADVRDIREEADRELEHYQAQGRKDLVLLIPEDRWDEFVQLTGGQASGDETTYREVTFKKAAVTAVIAQDGF</sequence>
<evidence type="ECO:0000256" key="1">
    <source>
        <dbReference type="SAM" id="MobiDB-lite"/>
    </source>
</evidence>
<organism evidence="2 3">
    <name type="scientific">Phenylobacterium deserti</name>
    <dbReference type="NCBI Taxonomy" id="1914756"/>
    <lineage>
        <taxon>Bacteria</taxon>
        <taxon>Pseudomonadati</taxon>
        <taxon>Pseudomonadota</taxon>
        <taxon>Alphaproteobacteria</taxon>
        <taxon>Caulobacterales</taxon>
        <taxon>Caulobacteraceae</taxon>
        <taxon>Phenylobacterium</taxon>
    </lineage>
</organism>
<evidence type="ECO:0000313" key="3">
    <source>
        <dbReference type="Proteomes" id="UP000249725"/>
    </source>
</evidence>
<evidence type="ECO:0000313" key="2">
    <source>
        <dbReference type="EMBL" id="RAK58017.1"/>
    </source>
</evidence>
<dbReference type="OrthoDB" id="7190401at2"/>
<name>A0A328ATT4_9CAUL</name>
<dbReference type="RefSeq" id="WP_111514467.1">
    <property type="nucleotide sequence ID" value="NZ_QFYR01000001.1"/>
</dbReference>
<keyword evidence="3" id="KW-1185">Reference proteome</keyword>
<dbReference type="EMBL" id="QFYR01000001">
    <property type="protein sequence ID" value="RAK58017.1"/>
    <property type="molecule type" value="Genomic_DNA"/>
</dbReference>
<dbReference type="AlphaFoldDB" id="A0A328ATT4"/>
<reference evidence="3" key="1">
    <citation type="submission" date="2018-05" db="EMBL/GenBank/DDBJ databases">
        <authorList>
            <person name="Li X."/>
        </authorList>
    </citation>
    <scope>NUCLEOTIDE SEQUENCE [LARGE SCALE GENOMIC DNA]</scope>
    <source>
        <strain evidence="3">YIM 73061</strain>
    </source>
</reference>
<protein>
    <submittedName>
        <fullName evidence="2">Uncharacterized protein</fullName>
    </submittedName>
</protein>
<feature type="compositionally biased region" description="Basic and acidic residues" evidence="1">
    <location>
        <begin position="9"/>
        <end position="20"/>
    </location>
</feature>